<evidence type="ECO:0000313" key="1">
    <source>
        <dbReference type="EMBL" id="GAG33805.1"/>
    </source>
</evidence>
<comment type="caution">
    <text evidence="1">The sequence shown here is derived from an EMBL/GenBank/DDBJ whole genome shotgun (WGS) entry which is preliminary data.</text>
</comment>
<reference evidence="1" key="1">
    <citation type="journal article" date="2014" name="Front. Microbiol.">
        <title>High frequency of phylogenetically diverse reductive dehalogenase-homologous genes in deep subseafloor sedimentary metagenomes.</title>
        <authorList>
            <person name="Kawai M."/>
            <person name="Futagami T."/>
            <person name="Toyoda A."/>
            <person name="Takaki Y."/>
            <person name="Nishi S."/>
            <person name="Hori S."/>
            <person name="Arai W."/>
            <person name="Tsubouchi T."/>
            <person name="Morono Y."/>
            <person name="Uchiyama I."/>
            <person name="Ito T."/>
            <person name="Fujiyama A."/>
            <person name="Inagaki F."/>
            <person name="Takami H."/>
        </authorList>
    </citation>
    <scope>NUCLEOTIDE SEQUENCE</scope>
    <source>
        <strain evidence="1">Expedition CK06-06</strain>
    </source>
</reference>
<proteinExistence type="predicted"/>
<evidence type="ECO:0008006" key="2">
    <source>
        <dbReference type="Google" id="ProtNLM"/>
    </source>
</evidence>
<organism evidence="1">
    <name type="scientific">marine sediment metagenome</name>
    <dbReference type="NCBI Taxonomy" id="412755"/>
    <lineage>
        <taxon>unclassified sequences</taxon>
        <taxon>metagenomes</taxon>
        <taxon>ecological metagenomes</taxon>
    </lineage>
</organism>
<dbReference type="AlphaFoldDB" id="X0WT18"/>
<dbReference type="EMBL" id="BARS01049512">
    <property type="protein sequence ID" value="GAG33805.1"/>
    <property type="molecule type" value="Genomic_DNA"/>
</dbReference>
<gene>
    <name evidence="1" type="ORF">S01H1_74055</name>
</gene>
<protein>
    <recommendedName>
        <fullName evidence="2">N-acetyltransferase domain-containing protein</fullName>
    </recommendedName>
</protein>
<sequence length="53" mass="6258">MIIDTVTLKDLDEIYNLERRSFKKDSFSKELILNLIIKNTCFFKLIDDESSNS</sequence>
<feature type="non-terminal residue" evidence="1">
    <location>
        <position position="53"/>
    </location>
</feature>
<accession>X0WT18</accession>
<name>X0WT18_9ZZZZ</name>